<dbReference type="GO" id="GO:0004843">
    <property type="term" value="F:cysteine-type deubiquitinase activity"/>
    <property type="evidence" value="ECO:0007669"/>
    <property type="project" value="InterPro"/>
</dbReference>
<organism evidence="2">
    <name type="scientific">viral metagenome</name>
    <dbReference type="NCBI Taxonomy" id="1070528"/>
    <lineage>
        <taxon>unclassified sequences</taxon>
        <taxon>metagenomes</taxon>
        <taxon>organismal metagenomes</taxon>
    </lineage>
</organism>
<proteinExistence type="predicted"/>
<name>A0A6C0D042_9ZZZZ</name>
<dbReference type="InterPro" id="IPR050185">
    <property type="entry name" value="Ub_carboxyl-term_hydrolase"/>
</dbReference>
<dbReference type="AlphaFoldDB" id="A0A6C0D042"/>
<dbReference type="InterPro" id="IPR038765">
    <property type="entry name" value="Papain-like_cys_pep_sf"/>
</dbReference>
<dbReference type="EMBL" id="MN739516">
    <property type="protein sequence ID" value="QHT09833.1"/>
    <property type="molecule type" value="Genomic_DNA"/>
</dbReference>
<dbReference type="InterPro" id="IPR028889">
    <property type="entry name" value="USP"/>
</dbReference>
<evidence type="ECO:0000313" key="2">
    <source>
        <dbReference type="EMBL" id="QHT09833.1"/>
    </source>
</evidence>
<dbReference type="GO" id="GO:0016579">
    <property type="term" value="P:protein deubiquitination"/>
    <property type="evidence" value="ECO:0007669"/>
    <property type="project" value="InterPro"/>
</dbReference>
<dbReference type="InterPro" id="IPR018200">
    <property type="entry name" value="USP_CS"/>
</dbReference>
<sequence>MANSSNQYIYDFHKNHELVLKKETFLKKGLCGLINQGNTCFLNSILQCLSHSLKLTDYFLSRKLNEDVTYENKRRNEYYLVLSYITLLTNIWETNQVLRPKSFFENLGKFINKYFKLEQQDSHECLMYILDILHKGISYEIEVNIKGEPKNNSDVLIKKSLEQWKTFYKDNFSFIIEMFNGMFYTKINCIHCNYNDIIFEPFNCISLDIPNCTSTRLLHCLESYFNSNEQINTWNCDSCKKNGCSKHNTLWSLPNYIIIHLKRFTNTGQKIETHVDFPIEDLDLTPFVSTDKNDPNNYIYSCYAINYHNGDLNGGHYWSCCKNLNNNWYTFNDANVSKVNDLNSLMKNAYIIFFHRKFIKTPIQI</sequence>
<dbReference type="PROSITE" id="PS00972">
    <property type="entry name" value="USP_1"/>
    <property type="match status" value="1"/>
</dbReference>
<dbReference type="CDD" id="cd02674">
    <property type="entry name" value="Peptidase_C19R"/>
    <property type="match status" value="1"/>
</dbReference>
<feature type="domain" description="USP" evidence="1">
    <location>
        <begin position="31"/>
        <end position="357"/>
    </location>
</feature>
<dbReference type="Gene3D" id="3.90.70.10">
    <property type="entry name" value="Cysteine proteinases"/>
    <property type="match status" value="1"/>
</dbReference>
<dbReference type="Pfam" id="PF00443">
    <property type="entry name" value="UCH"/>
    <property type="match status" value="1"/>
</dbReference>
<reference evidence="2" key="1">
    <citation type="journal article" date="2020" name="Nature">
        <title>Giant virus diversity and host interactions through global metagenomics.</title>
        <authorList>
            <person name="Schulz F."/>
            <person name="Roux S."/>
            <person name="Paez-Espino D."/>
            <person name="Jungbluth S."/>
            <person name="Walsh D.A."/>
            <person name="Denef V.J."/>
            <person name="McMahon K.D."/>
            <person name="Konstantinidis K.T."/>
            <person name="Eloe-Fadrosh E.A."/>
            <person name="Kyrpides N.C."/>
            <person name="Woyke T."/>
        </authorList>
    </citation>
    <scope>NUCLEOTIDE SEQUENCE</scope>
    <source>
        <strain evidence="2">GVMAG-M-3300023174-102</strain>
    </source>
</reference>
<dbReference type="PANTHER" id="PTHR21646">
    <property type="entry name" value="UBIQUITIN CARBOXYL-TERMINAL HYDROLASE"/>
    <property type="match status" value="1"/>
</dbReference>
<accession>A0A6C0D042</accession>
<protein>
    <recommendedName>
        <fullName evidence="1">USP domain-containing protein</fullName>
    </recommendedName>
</protein>
<dbReference type="PROSITE" id="PS50235">
    <property type="entry name" value="USP_3"/>
    <property type="match status" value="1"/>
</dbReference>
<dbReference type="InterPro" id="IPR001394">
    <property type="entry name" value="Peptidase_C19_UCH"/>
</dbReference>
<dbReference type="SUPFAM" id="SSF54001">
    <property type="entry name" value="Cysteine proteinases"/>
    <property type="match status" value="1"/>
</dbReference>
<evidence type="ECO:0000259" key="1">
    <source>
        <dbReference type="PROSITE" id="PS50235"/>
    </source>
</evidence>